<dbReference type="OrthoDB" id="5109343at2"/>
<organism evidence="2 3">
    <name type="scientific">Photobacterium sanctipauli</name>
    <dbReference type="NCBI Taxonomy" id="1342794"/>
    <lineage>
        <taxon>Bacteria</taxon>
        <taxon>Pseudomonadati</taxon>
        <taxon>Pseudomonadota</taxon>
        <taxon>Gammaproteobacteria</taxon>
        <taxon>Vibrionales</taxon>
        <taxon>Vibrionaceae</taxon>
        <taxon>Photobacterium</taxon>
    </lineage>
</organism>
<keyword evidence="3" id="KW-1185">Reference proteome</keyword>
<evidence type="ECO:0000259" key="1">
    <source>
        <dbReference type="PROSITE" id="PS51186"/>
    </source>
</evidence>
<dbReference type="PROSITE" id="PS51186">
    <property type="entry name" value="GNAT"/>
    <property type="match status" value="1"/>
</dbReference>
<dbReference type="Pfam" id="PF00583">
    <property type="entry name" value="Acetyltransf_1"/>
    <property type="match status" value="1"/>
</dbReference>
<evidence type="ECO:0000313" key="3">
    <source>
        <dbReference type="Proteomes" id="UP000241771"/>
    </source>
</evidence>
<evidence type="ECO:0000313" key="2">
    <source>
        <dbReference type="EMBL" id="PSW21703.1"/>
    </source>
</evidence>
<comment type="caution">
    <text evidence="2">The sequence shown here is derived from an EMBL/GenBank/DDBJ whole genome shotgun (WGS) entry which is preliminary data.</text>
</comment>
<dbReference type="InterPro" id="IPR000182">
    <property type="entry name" value="GNAT_dom"/>
</dbReference>
<accession>A0A2T3NZK1</accession>
<gene>
    <name evidence="2" type="ORF">C9I98_00075</name>
</gene>
<protein>
    <submittedName>
        <fullName evidence="2">GNAT family N-acetyltransferase</fullName>
    </submittedName>
</protein>
<reference evidence="2 3" key="1">
    <citation type="submission" date="2018-01" db="EMBL/GenBank/DDBJ databases">
        <title>Whole genome sequencing of Histamine producing bacteria.</title>
        <authorList>
            <person name="Butler K."/>
        </authorList>
    </citation>
    <scope>NUCLEOTIDE SEQUENCE [LARGE SCALE GENOMIC DNA]</scope>
    <source>
        <strain evidence="2 3">DSM 100436</strain>
    </source>
</reference>
<dbReference type="Proteomes" id="UP000241771">
    <property type="component" value="Unassembled WGS sequence"/>
</dbReference>
<name>A0A2T3NZK1_9GAMM</name>
<dbReference type="AlphaFoldDB" id="A0A2T3NZK1"/>
<dbReference type="RefSeq" id="WP_036831107.1">
    <property type="nucleotide sequence ID" value="NZ_JGVO01001574.1"/>
</dbReference>
<sequence length="182" mass="20393">MEVRQAAVADLEGIIALQQQCYVGNLNSDEKQEGFLNTVLDEQLIARAIEQESAVFVAVEEGVVIGLAVCASWQYWSFSPSLTELASRLSEVEYDGMVFNRNNSYFWGPVCVSKGHRGKGVFEQLFLSSKAVLSKNYPLVYSYVHCDNLRSFAAHTVKVGFRYTKDFNLSGQCYKGIVYKTT</sequence>
<dbReference type="SUPFAM" id="SSF55729">
    <property type="entry name" value="Acyl-CoA N-acyltransferases (Nat)"/>
    <property type="match status" value="1"/>
</dbReference>
<keyword evidence="2" id="KW-0808">Transferase</keyword>
<dbReference type="InterPro" id="IPR016181">
    <property type="entry name" value="Acyl_CoA_acyltransferase"/>
</dbReference>
<dbReference type="EMBL" id="PYMA01000001">
    <property type="protein sequence ID" value="PSW21703.1"/>
    <property type="molecule type" value="Genomic_DNA"/>
</dbReference>
<proteinExistence type="predicted"/>
<dbReference type="Gene3D" id="3.40.630.30">
    <property type="match status" value="1"/>
</dbReference>
<dbReference type="GO" id="GO:0016747">
    <property type="term" value="F:acyltransferase activity, transferring groups other than amino-acyl groups"/>
    <property type="evidence" value="ECO:0007669"/>
    <property type="project" value="InterPro"/>
</dbReference>
<feature type="domain" description="N-acetyltransferase" evidence="1">
    <location>
        <begin position="1"/>
        <end position="182"/>
    </location>
</feature>